<dbReference type="AlphaFoldDB" id="A0A2A4G3Z7"/>
<organism evidence="2 3">
    <name type="scientific">Sediminicola luteus</name>
    <dbReference type="NCBI Taxonomy" id="319238"/>
    <lineage>
        <taxon>Bacteria</taxon>
        <taxon>Pseudomonadati</taxon>
        <taxon>Bacteroidota</taxon>
        <taxon>Flavobacteriia</taxon>
        <taxon>Flavobacteriales</taxon>
        <taxon>Flavobacteriaceae</taxon>
        <taxon>Sediminicola</taxon>
    </lineage>
</organism>
<evidence type="ECO:0008006" key="4">
    <source>
        <dbReference type="Google" id="ProtNLM"/>
    </source>
</evidence>
<evidence type="ECO:0000256" key="1">
    <source>
        <dbReference type="SAM" id="MobiDB-lite"/>
    </source>
</evidence>
<feature type="region of interest" description="Disordered" evidence="1">
    <location>
        <begin position="34"/>
        <end position="57"/>
    </location>
</feature>
<comment type="caution">
    <text evidence="2">The sequence shown here is derived from an EMBL/GenBank/DDBJ whole genome shotgun (WGS) entry which is preliminary data.</text>
</comment>
<gene>
    <name evidence="2" type="ORF">B7P33_13040</name>
</gene>
<accession>A0A2A4G3Z7</accession>
<reference evidence="2 3" key="1">
    <citation type="submission" date="2017-04" db="EMBL/GenBank/DDBJ databases">
        <title>A new member of the family Flavobacteriaceae isolated from ascidians.</title>
        <authorList>
            <person name="Chen L."/>
        </authorList>
    </citation>
    <scope>NUCLEOTIDE SEQUENCE [LARGE SCALE GENOMIC DNA]</scope>
    <source>
        <strain evidence="2 3">HQA918</strain>
    </source>
</reference>
<dbReference type="EMBL" id="NBWU01000005">
    <property type="protein sequence ID" value="PCE63153.1"/>
    <property type="molecule type" value="Genomic_DNA"/>
</dbReference>
<dbReference type="Proteomes" id="UP000219559">
    <property type="component" value="Unassembled WGS sequence"/>
</dbReference>
<sequence length="217" mass="23779">MKAFWFGLTTLATVMGVHAQTDGGLVPLKIEANKSLPDNNPNTSLGSTNLSLSTEDSNVDSPFNLEDMLKNPIKMLPERELVNPGKDMKINPRLGVEEKFKGQARYFGDSYLGEVKSSGKFVGVVCRDHEYVDGDRVKISANGHVVDHNMMLTAAFKGVNIELNPGFNHITFEALNEGSSSPNTAQIDVYDDKGQLIYSNKWNLSEGAIANMVVVKE</sequence>
<name>A0A2A4G3Z7_9FLAO</name>
<evidence type="ECO:0000313" key="3">
    <source>
        <dbReference type="Proteomes" id="UP000219559"/>
    </source>
</evidence>
<evidence type="ECO:0000313" key="2">
    <source>
        <dbReference type="EMBL" id="PCE63153.1"/>
    </source>
</evidence>
<dbReference type="RefSeq" id="WP_097443054.1">
    <property type="nucleotide sequence ID" value="NZ_NBWU01000005.1"/>
</dbReference>
<dbReference type="OrthoDB" id="1148517at2"/>
<protein>
    <recommendedName>
        <fullName evidence="4">Secreted protein</fullName>
    </recommendedName>
</protein>
<keyword evidence="3" id="KW-1185">Reference proteome</keyword>
<feature type="compositionally biased region" description="Low complexity" evidence="1">
    <location>
        <begin position="39"/>
        <end position="54"/>
    </location>
</feature>
<proteinExistence type="predicted"/>